<dbReference type="PaxDb" id="30732-ENSOMEP00000000695"/>
<dbReference type="RefSeq" id="XP_024155559.1">
    <property type="nucleotide sequence ID" value="XM_024299791.2"/>
</dbReference>
<dbReference type="GO" id="GO:0050852">
    <property type="term" value="P:T cell receptor signaling pathway"/>
    <property type="evidence" value="ECO:0007669"/>
    <property type="project" value="TreeGrafter"/>
</dbReference>
<dbReference type="Gene3D" id="2.30.30.40">
    <property type="entry name" value="SH3 Domains"/>
    <property type="match status" value="2"/>
</dbReference>
<dbReference type="PANTHER" id="PTHR16830:SF19">
    <property type="entry name" value="FYN-BINDING PROTEIN-LIKE-RELATED"/>
    <property type="match status" value="1"/>
</dbReference>
<feature type="compositionally biased region" description="Basic and acidic residues" evidence="2">
    <location>
        <begin position="319"/>
        <end position="328"/>
    </location>
</feature>
<feature type="compositionally biased region" description="Polar residues" evidence="2">
    <location>
        <begin position="240"/>
        <end position="258"/>
    </location>
</feature>
<dbReference type="GO" id="GO:0007229">
    <property type="term" value="P:integrin-mediated signaling pathway"/>
    <property type="evidence" value="ECO:0007669"/>
    <property type="project" value="InterPro"/>
</dbReference>
<dbReference type="GeneTree" id="ENSGT00530000063460"/>
<dbReference type="FunFam" id="2.30.30.40:FF:000156">
    <property type="entry name" value="FYN-binding protein-like isoform X1"/>
    <property type="match status" value="1"/>
</dbReference>
<feature type="domain" description="Helically-extended SH3" evidence="3">
    <location>
        <begin position="675"/>
        <end position="763"/>
    </location>
</feature>
<dbReference type="GeneID" id="112163418"/>
<feature type="compositionally biased region" description="Basic and acidic residues" evidence="2">
    <location>
        <begin position="655"/>
        <end position="665"/>
    </location>
</feature>
<dbReference type="CTD" id="796938"/>
<dbReference type="GO" id="GO:0005886">
    <property type="term" value="C:plasma membrane"/>
    <property type="evidence" value="ECO:0007669"/>
    <property type="project" value="InterPro"/>
</dbReference>
<feature type="compositionally biased region" description="Acidic residues" evidence="2">
    <location>
        <begin position="398"/>
        <end position="407"/>
    </location>
</feature>
<organism evidence="4 5">
    <name type="scientific">Oryzias melastigma</name>
    <name type="common">Marine medaka</name>
    <dbReference type="NCBI Taxonomy" id="30732"/>
    <lineage>
        <taxon>Eukaryota</taxon>
        <taxon>Metazoa</taxon>
        <taxon>Chordata</taxon>
        <taxon>Craniata</taxon>
        <taxon>Vertebrata</taxon>
        <taxon>Euteleostomi</taxon>
        <taxon>Actinopterygii</taxon>
        <taxon>Neopterygii</taxon>
        <taxon>Teleostei</taxon>
        <taxon>Neoteleostei</taxon>
        <taxon>Acanthomorphata</taxon>
        <taxon>Ovalentaria</taxon>
        <taxon>Atherinomorphae</taxon>
        <taxon>Beloniformes</taxon>
        <taxon>Adrianichthyidae</taxon>
        <taxon>Oryziinae</taxon>
        <taxon>Oryzias</taxon>
    </lineage>
</organism>
<keyword evidence="5" id="KW-1185">Reference proteome</keyword>
<evidence type="ECO:0000256" key="1">
    <source>
        <dbReference type="ARBA" id="ARBA00022553"/>
    </source>
</evidence>
<dbReference type="SUPFAM" id="SSF50044">
    <property type="entry name" value="SH3-domain"/>
    <property type="match status" value="2"/>
</dbReference>
<proteinExistence type="predicted"/>
<feature type="compositionally biased region" description="Polar residues" evidence="2">
    <location>
        <begin position="88"/>
        <end position="103"/>
    </location>
</feature>
<evidence type="ECO:0000256" key="2">
    <source>
        <dbReference type="SAM" id="MobiDB-lite"/>
    </source>
</evidence>
<dbReference type="GO" id="GO:0072659">
    <property type="term" value="P:protein localization to plasma membrane"/>
    <property type="evidence" value="ECO:0007669"/>
    <property type="project" value="TreeGrafter"/>
</dbReference>
<feature type="compositionally biased region" description="Polar residues" evidence="2">
    <location>
        <begin position="167"/>
        <end position="177"/>
    </location>
</feature>
<evidence type="ECO:0000313" key="5">
    <source>
        <dbReference type="Proteomes" id="UP000261560"/>
    </source>
</evidence>
<dbReference type="InterPro" id="IPR036028">
    <property type="entry name" value="SH3-like_dom_sf"/>
</dbReference>
<dbReference type="FunFam" id="2.30.30.40:FF:000307">
    <property type="entry name" value="Predicted protein"/>
    <property type="match status" value="1"/>
</dbReference>
<dbReference type="OrthoDB" id="9396701at2759"/>
<dbReference type="Proteomes" id="UP000261560">
    <property type="component" value="Unplaced"/>
</dbReference>
<feature type="domain" description="Helically-extended SH3" evidence="3">
    <location>
        <begin position="448"/>
        <end position="526"/>
    </location>
</feature>
<feature type="compositionally biased region" description="Acidic residues" evidence="2">
    <location>
        <begin position="626"/>
        <end position="635"/>
    </location>
</feature>
<accession>A0A3B3B538</accession>
<dbReference type="InterPro" id="IPR029294">
    <property type="entry name" value="hSH3"/>
</dbReference>
<reference evidence="4" key="2">
    <citation type="submission" date="2025-09" db="UniProtKB">
        <authorList>
            <consortium name="Ensembl"/>
        </authorList>
    </citation>
    <scope>IDENTIFICATION</scope>
</reference>
<reference evidence="4" key="1">
    <citation type="submission" date="2025-08" db="UniProtKB">
        <authorList>
            <consortium name="Ensembl"/>
        </authorList>
    </citation>
    <scope>IDENTIFICATION</scope>
</reference>
<dbReference type="STRING" id="30732.ENSOMEP00000000695"/>
<feature type="compositionally biased region" description="Polar residues" evidence="2">
    <location>
        <begin position="116"/>
        <end position="140"/>
    </location>
</feature>
<dbReference type="Pfam" id="PF14603">
    <property type="entry name" value="hSH3"/>
    <property type="match status" value="2"/>
</dbReference>
<feature type="compositionally biased region" description="Basic and acidic residues" evidence="2">
    <location>
        <begin position="408"/>
        <end position="448"/>
    </location>
</feature>
<evidence type="ECO:0000313" key="4">
    <source>
        <dbReference type="Ensembl" id="ENSOMEP00000000695.1"/>
    </source>
</evidence>
<dbReference type="Ensembl" id="ENSOMET00000015431.1">
    <property type="protein sequence ID" value="ENSOMEP00000000695.1"/>
    <property type="gene ID" value="ENSOMEG00000001584.1"/>
</dbReference>
<name>A0A3B3B538_ORYME</name>
<keyword evidence="1" id="KW-0597">Phosphoprotein</keyword>
<dbReference type="AlphaFoldDB" id="A0A3B3B538"/>
<evidence type="ECO:0000259" key="3">
    <source>
        <dbReference type="Pfam" id="PF14603"/>
    </source>
</evidence>
<sequence>MAQKTDVKAIMARFQAGASFDETSSTSAGNSKPPLQSTPSSGPVGLKKSLFETPSNAGSTKPAFLRNTAHSTNDSDAQEASRPKITPSRFSNSQDETSPTTKPLTGFKHTFGKPPDSNSAEIKSPTQKTPFSKTPVSSVLSEPKPLFPKPSVVANSKPSWVKDDSVESTPMNTNSTPPKLAGVAPKPISSIGKLRQQHEESTGSSPETPNKPSPSMTPKPVSNFKTAQSLFNKEKDGSEQTDTGAASKSLLTGSNSSLHPRPPTTKKPGFKGSLNSSQVNGDAPKINPLPNSLALGAPPAKPNRPPKVNLEPFRQGAKSFEEVSDIKKLHIPTPVPSPLSNHSKPEAPPPPALPTLPSLPPRHPGNMNPPDDTYDDVDCPPPLPSSAAHPSQYKKESDDEDGEMYEDLDQRWDENSQDKKKDDKEEKKKLEAERKEQKERQKKEQDARKKFKLTGPIEVIHEGNALENCKGSKTDLALKKDQHLDIIRVMGNPEGKWLGRTLDGSIGYVKTTSVKIDFDVLKNIQAPSGFDPEVYDDIDVVSSDTGGNKKAGVVLPPLPGGEGGEIYDDVGDPNLDISSIDPKAAALKLQGFLRMFDRNRRFSSTKVVPPPSQFLTDGNSEKPGAIDEEIYDDVDSQNPPVPPPIMSLPGMKGRGKVEDVDPKKQKKFEKEEKEFRKKFKYEGEINVLYQVSVAATLTNKKWGGKELSLKPGEKLDVIVKAVDDKMICRNEDGKFGYVSTTHIMDDGEIYDDIGGEDCIYDND</sequence>
<feature type="region of interest" description="Disordered" evidence="2">
    <location>
        <begin position="16"/>
        <end position="450"/>
    </location>
</feature>
<feature type="compositionally biased region" description="Polar residues" evidence="2">
    <location>
        <begin position="21"/>
        <end position="41"/>
    </location>
</feature>
<feature type="region of interest" description="Disordered" evidence="2">
    <location>
        <begin position="604"/>
        <end position="665"/>
    </location>
</feature>
<dbReference type="KEGG" id="oml:112163418"/>
<dbReference type="PANTHER" id="PTHR16830">
    <property type="entry name" value="SH2 CONTAINING ADAPTOR PRAM-1 RELATED"/>
    <property type="match status" value="1"/>
</dbReference>
<protein>
    <submittedName>
        <fullName evidence="4">FYN binding protein 1</fullName>
    </submittedName>
</protein>
<dbReference type="InterPro" id="IPR043443">
    <property type="entry name" value="FYB1/2-like"/>
</dbReference>
<feature type="compositionally biased region" description="Pro residues" evidence="2">
    <location>
        <begin position="346"/>
        <end position="363"/>
    </location>
</feature>